<sequence>MSDPGRLRGRGGTWNSVAGVDKDISTINESTSTFREISATAALLLSASSHVNSASIRRISVEEDGVTYISLIGSQSTLARHHNSVIRTGKGRDVCVCFALIAISWETSSPKSIRILDMIEPRQAHLG</sequence>
<name>A0A9J5XDG1_SOLCO</name>
<gene>
    <name evidence="1" type="ORF">H5410_045688</name>
</gene>
<proteinExistence type="predicted"/>
<comment type="caution">
    <text evidence="1">The sequence shown here is derived from an EMBL/GenBank/DDBJ whole genome shotgun (WGS) entry which is preliminary data.</text>
</comment>
<protein>
    <submittedName>
        <fullName evidence="1">Uncharacterized protein</fullName>
    </submittedName>
</protein>
<dbReference type="AlphaFoldDB" id="A0A9J5XDG1"/>
<organism evidence="1 2">
    <name type="scientific">Solanum commersonii</name>
    <name type="common">Commerson's wild potato</name>
    <name type="synonym">Commerson's nightshade</name>
    <dbReference type="NCBI Taxonomy" id="4109"/>
    <lineage>
        <taxon>Eukaryota</taxon>
        <taxon>Viridiplantae</taxon>
        <taxon>Streptophyta</taxon>
        <taxon>Embryophyta</taxon>
        <taxon>Tracheophyta</taxon>
        <taxon>Spermatophyta</taxon>
        <taxon>Magnoliopsida</taxon>
        <taxon>eudicotyledons</taxon>
        <taxon>Gunneridae</taxon>
        <taxon>Pentapetalae</taxon>
        <taxon>asterids</taxon>
        <taxon>lamiids</taxon>
        <taxon>Solanales</taxon>
        <taxon>Solanaceae</taxon>
        <taxon>Solanoideae</taxon>
        <taxon>Solaneae</taxon>
        <taxon>Solanum</taxon>
    </lineage>
</organism>
<keyword evidence="2" id="KW-1185">Reference proteome</keyword>
<dbReference type="Proteomes" id="UP000824120">
    <property type="component" value="Chromosome 9"/>
</dbReference>
<evidence type="ECO:0000313" key="2">
    <source>
        <dbReference type="Proteomes" id="UP000824120"/>
    </source>
</evidence>
<dbReference type="EMBL" id="JACXVP010000009">
    <property type="protein sequence ID" value="KAG5585254.1"/>
    <property type="molecule type" value="Genomic_DNA"/>
</dbReference>
<evidence type="ECO:0000313" key="1">
    <source>
        <dbReference type="EMBL" id="KAG5585254.1"/>
    </source>
</evidence>
<reference evidence="1 2" key="1">
    <citation type="submission" date="2020-09" db="EMBL/GenBank/DDBJ databases">
        <title>De no assembly of potato wild relative species, Solanum commersonii.</title>
        <authorList>
            <person name="Cho K."/>
        </authorList>
    </citation>
    <scope>NUCLEOTIDE SEQUENCE [LARGE SCALE GENOMIC DNA]</scope>
    <source>
        <strain evidence="1">LZ3.2</strain>
        <tissue evidence="1">Leaf</tissue>
    </source>
</reference>
<accession>A0A9J5XDG1</accession>